<dbReference type="GO" id="GO:0005506">
    <property type="term" value="F:iron ion binding"/>
    <property type="evidence" value="ECO:0007669"/>
    <property type="project" value="InterPro"/>
</dbReference>
<evidence type="ECO:0000256" key="4">
    <source>
        <dbReference type="SAM" id="MobiDB-lite"/>
    </source>
</evidence>
<comment type="cofactor">
    <cofactor evidence="1">
        <name>heme</name>
        <dbReference type="ChEBI" id="CHEBI:30413"/>
    </cofactor>
</comment>
<dbReference type="InterPro" id="IPR002397">
    <property type="entry name" value="Cyt_P450_B"/>
</dbReference>
<dbReference type="PANTHER" id="PTHR46696:SF1">
    <property type="entry name" value="CYTOCHROME P450 YJIB-RELATED"/>
    <property type="match status" value="1"/>
</dbReference>
<keyword evidence="6" id="KW-1185">Reference proteome</keyword>
<dbReference type="PROSITE" id="PS00086">
    <property type="entry name" value="CYTOCHROME_P450"/>
    <property type="match status" value="1"/>
</dbReference>
<evidence type="ECO:0000313" key="6">
    <source>
        <dbReference type="Proteomes" id="UP000680348"/>
    </source>
</evidence>
<evidence type="ECO:0000256" key="3">
    <source>
        <dbReference type="RuleBase" id="RU000461"/>
    </source>
</evidence>
<keyword evidence="3" id="KW-0560">Oxidoreductase</keyword>
<dbReference type="InterPro" id="IPR001128">
    <property type="entry name" value="Cyt_P450"/>
</dbReference>
<protein>
    <submittedName>
        <fullName evidence="5">Cytochrome P450</fullName>
    </submittedName>
</protein>
<dbReference type="GO" id="GO:0020037">
    <property type="term" value="F:heme binding"/>
    <property type="evidence" value="ECO:0007669"/>
    <property type="project" value="InterPro"/>
</dbReference>
<dbReference type="AlphaFoldDB" id="A0A942E2R1"/>
<feature type="region of interest" description="Disordered" evidence="4">
    <location>
        <begin position="1"/>
        <end position="21"/>
    </location>
</feature>
<dbReference type="RefSeq" id="WP_188257605.1">
    <property type="nucleotide sequence ID" value="NZ_JABVCF010000018.1"/>
</dbReference>
<dbReference type="InterPro" id="IPR036396">
    <property type="entry name" value="Cyt_P450_sf"/>
</dbReference>
<dbReference type="SUPFAM" id="SSF48264">
    <property type="entry name" value="Cytochrome P450"/>
    <property type="match status" value="1"/>
</dbReference>
<keyword evidence="3" id="KW-0479">Metal-binding</keyword>
<comment type="caution">
    <text evidence="5">The sequence shown here is derived from an EMBL/GenBank/DDBJ whole genome shotgun (WGS) entry which is preliminary data.</text>
</comment>
<evidence type="ECO:0000256" key="2">
    <source>
        <dbReference type="ARBA" id="ARBA00010617"/>
    </source>
</evidence>
<comment type="similarity">
    <text evidence="2 3">Belongs to the cytochrome P450 family.</text>
</comment>
<dbReference type="InterPro" id="IPR017972">
    <property type="entry name" value="Cyt_P450_CS"/>
</dbReference>
<keyword evidence="3" id="KW-0408">Iron</keyword>
<organism evidence="5 6">
    <name type="scientific">Pseudaminobacter soli</name>
    <name type="common">ex Zhang et al. 2022</name>
    <dbReference type="NCBI Taxonomy" id="2831468"/>
    <lineage>
        <taxon>Bacteria</taxon>
        <taxon>Pseudomonadati</taxon>
        <taxon>Pseudomonadota</taxon>
        <taxon>Alphaproteobacteria</taxon>
        <taxon>Hyphomicrobiales</taxon>
        <taxon>Phyllobacteriaceae</taxon>
        <taxon>Pseudaminobacter</taxon>
    </lineage>
</organism>
<dbReference type="Pfam" id="PF00067">
    <property type="entry name" value="p450"/>
    <property type="match status" value="1"/>
</dbReference>
<proteinExistence type="inferred from homology"/>
<name>A0A942E2R1_9HYPH</name>
<evidence type="ECO:0000313" key="5">
    <source>
        <dbReference type="EMBL" id="MBS3652048.1"/>
    </source>
</evidence>
<sequence>MSAVAEPHRVPSRSSLPVPPDLDIDPYSNEVLSNPYPFFDRMRETAAIVRLSRYGVYVTGRYEETKIILNDHDRFTASAGIGIADIRKPGKFRIPNRLLENDPPGHTAIRGTLTKILSPIVIRRWREHFEAEAAVFADRIIEMKDVNGVDDVAEAYVLKVFPGVVGVDLPRTEALAIGEMSFNQAGPENELHVAAVRRAEPYLDWYERSVQREAMLPGSIGEMLFEAEDRGEFEPGIASNICRAFVRGGMDTTVAGIGFALLQLARDPDQWAILRADPSKARGAFEEAIRHESPSYVNYRTTTRATELSGFALEADTKIGIFSGAANRDPRFWDNPTKYDITRDTAGIHMAFGFGTHSCIGQMIARLEAECLLRALAMRAKSIRLMGEPRYRLINQLHTLDTLPLRIEA</sequence>
<accession>A0A942E2R1</accession>
<dbReference type="GO" id="GO:0016705">
    <property type="term" value="F:oxidoreductase activity, acting on paired donors, with incorporation or reduction of molecular oxygen"/>
    <property type="evidence" value="ECO:0007669"/>
    <property type="project" value="InterPro"/>
</dbReference>
<dbReference type="PRINTS" id="PR00385">
    <property type="entry name" value="P450"/>
</dbReference>
<reference evidence="5" key="1">
    <citation type="submission" date="2021-04" db="EMBL/GenBank/DDBJ databases">
        <title>Pseudaminobacter soli sp. nov., isolated from paddy soil contaminated by heavy metals.</title>
        <authorList>
            <person name="Zhang K."/>
        </authorList>
    </citation>
    <scope>NUCLEOTIDE SEQUENCE</scope>
    <source>
        <strain evidence="5">19-2017</strain>
    </source>
</reference>
<evidence type="ECO:0000256" key="1">
    <source>
        <dbReference type="ARBA" id="ARBA00001971"/>
    </source>
</evidence>
<dbReference type="Proteomes" id="UP000680348">
    <property type="component" value="Unassembled WGS sequence"/>
</dbReference>
<dbReference type="GO" id="GO:0004497">
    <property type="term" value="F:monooxygenase activity"/>
    <property type="evidence" value="ECO:0007669"/>
    <property type="project" value="UniProtKB-KW"/>
</dbReference>
<keyword evidence="3" id="KW-0349">Heme</keyword>
<dbReference type="EMBL" id="JAGWCR010000018">
    <property type="protein sequence ID" value="MBS3652048.1"/>
    <property type="molecule type" value="Genomic_DNA"/>
</dbReference>
<dbReference type="PANTHER" id="PTHR46696">
    <property type="entry name" value="P450, PUTATIVE (EUROFUNG)-RELATED"/>
    <property type="match status" value="1"/>
</dbReference>
<dbReference type="Gene3D" id="1.10.630.10">
    <property type="entry name" value="Cytochrome P450"/>
    <property type="match status" value="1"/>
</dbReference>
<keyword evidence="3" id="KW-0503">Monooxygenase</keyword>
<gene>
    <name evidence="5" type="ORF">KEU06_25920</name>
</gene>
<dbReference type="PRINTS" id="PR00359">
    <property type="entry name" value="BP450"/>
</dbReference>